<dbReference type="RefSeq" id="WP_093581242.1">
    <property type="nucleotide sequence ID" value="NZ_FPBA01000013.1"/>
</dbReference>
<proteinExistence type="predicted"/>
<feature type="transmembrane region" description="Helical" evidence="1">
    <location>
        <begin position="238"/>
        <end position="258"/>
    </location>
</feature>
<keyword evidence="1" id="KW-0812">Transmembrane</keyword>
<evidence type="ECO:0000313" key="3">
    <source>
        <dbReference type="Proteomes" id="UP000199546"/>
    </source>
</evidence>
<accession>A0A1I7BDD5</accession>
<reference evidence="3" key="1">
    <citation type="submission" date="2016-10" db="EMBL/GenBank/DDBJ databases">
        <authorList>
            <person name="Varghese N."/>
            <person name="Submissions S."/>
        </authorList>
    </citation>
    <scope>NUCLEOTIDE SEQUENCE [LARGE SCALE GENOMIC DNA]</scope>
    <source>
        <strain evidence="3">DSM 46136</strain>
    </source>
</reference>
<feature type="transmembrane region" description="Helical" evidence="1">
    <location>
        <begin position="181"/>
        <end position="204"/>
    </location>
</feature>
<keyword evidence="1" id="KW-0472">Membrane</keyword>
<sequence length="338" mass="33111">MSASPEPAAPPAARAVLVVTAAVAVLLTVVLTAFAWFAVRSAPHDLPLAVAGPPPATAQVTAALDTASPGAFDVRPVDDEAAARSAIEDREVYGAVVVDASGPRLLVASAASPTVANSLRQVAAGLGAATGAPVPVEDVVPAPEADPRGAGLAAAALPLALGGIVTAGLTSRLVRSRGRRIATVLAAAVAGGMVTATVLGTWLGSVEASWWTTSGVVALGIAATALVLLGLHELLGTPGLALGAATTVLLGNPLSGLAGAPELLPGAWGAVGQWLPPGATGTLLRATSWFDGAGAGSALLVLGVWCLAGLALVGTGAARARRSRPARPVPVEREAVPV</sequence>
<feature type="transmembrane region" description="Helical" evidence="1">
    <location>
        <begin position="298"/>
        <end position="318"/>
    </location>
</feature>
<evidence type="ECO:0000313" key="2">
    <source>
        <dbReference type="EMBL" id="SFT85131.1"/>
    </source>
</evidence>
<dbReference type="STRING" id="1296565.SAMN05660657_03509"/>
<keyword evidence="1" id="KW-1133">Transmembrane helix</keyword>
<feature type="transmembrane region" description="Helical" evidence="1">
    <location>
        <begin position="12"/>
        <end position="39"/>
    </location>
</feature>
<dbReference type="Proteomes" id="UP000199546">
    <property type="component" value="Unassembled WGS sequence"/>
</dbReference>
<dbReference type="AlphaFoldDB" id="A0A1I7BDD5"/>
<evidence type="ECO:0000256" key="1">
    <source>
        <dbReference type="SAM" id="Phobius"/>
    </source>
</evidence>
<organism evidence="2 3">
    <name type="scientific">Geodermatophilus amargosae</name>
    <dbReference type="NCBI Taxonomy" id="1296565"/>
    <lineage>
        <taxon>Bacteria</taxon>
        <taxon>Bacillati</taxon>
        <taxon>Actinomycetota</taxon>
        <taxon>Actinomycetes</taxon>
        <taxon>Geodermatophilales</taxon>
        <taxon>Geodermatophilaceae</taxon>
        <taxon>Geodermatophilus</taxon>
    </lineage>
</organism>
<evidence type="ECO:0008006" key="4">
    <source>
        <dbReference type="Google" id="ProtNLM"/>
    </source>
</evidence>
<name>A0A1I7BDD5_9ACTN</name>
<keyword evidence="3" id="KW-1185">Reference proteome</keyword>
<dbReference type="OrthoDB" id="2151407at2"/>
<feature type="transmembrane region" description="Helical" evidence="1">
    <location>
        <begin position="210"/>
        <end position="231"/>
    </location>
</feature>
<gene>
    <name evidence="2" type="ORF">SAMN05660657_03509</name>
</gene>
<protein>
    <recommendedName>
        <fullName evidence="4">ABC-2 family transporter protein</fullName>
    </recommendedName>
</protein>
<dbReference type="EMBL" id="FPBA01000013">
    <property type="protein sequence ID" value="SFT85131.1"/>
    <property type="molecule type" value="Genomic_DNA"/>
</dbReference>